<dbReference type="Gene3D" id="1.20.1220.20">
    <property type="entry name" value="Uncharcterised protein PF01724"/>
    <property type="match status" value="1"/>
</dbReference>
<dbReference type="PATRIC" id="fig|13035.3.peg.2510"/>
<dbReference type="Pfam" id="PF01724">
    <property type="entry name" value="DUF29"/>
    <property type="match status" value="1"/>
</dbReference>
<evidence type="ECO:0000313" key="2">
    <source>
        <dbReference type="Proteomes" id="UP000010482"/>
    </source>
</evidence>
<dbReference type="eggNOG" id="COG0639">
    <property type="taxonomic scope" value="Bacteria"/>
</dbReference>
<dbReference type="RefSeq" id="WP_015229824.1">
    <property type="nucleotide sequence ID" value="NC_019780.1"/>
</dbReference>
<accession>K9YV83</accession>
<dbReference type="PANTHER" id="PTHR34235">
    <property type="entry name" value="SLR1203 PROTEIN-RELATED"/>
    <property type="match status" value="1"/>
</dbReference>
<dbReference type="OrthoDB" id="5769308at2"/>
<keyword evidence="2" id="KW-1185">Reference proteome</keyword>
<name>K9YV83_DACS8</name>
<dbReference type="InterPro" id="IPR002636">
    <property type="entry name" value="DUF29"/>
</dbReference>
<evidence type="ECO:0000313" key="1">
    <source>
        <dbReference type="EMBL" id="AFZ50831.1"/>
    </source>
</evidence>
<evidence type="ECO:0008006" key="3">
    <source>
        <dbReference type="Google" id="ProtNLM"/>
    </source>
</evidence>
<proteinExistence type="predicted"/>
<dbReference type="HOGENOM" id="CLU_116670_0_1_3"/>
<dbReference type="KEGG" id="dsl:Dacsa_2214"/>
<dbReference type="AlphaFoldDB" id="K9YV83"/>
<dbReference type="EMBL" id="CP003944">
    <property type="protein sequence ID" value="AFZ50831.1"/>
    <property type="molecule type" value="Genomic_DNA"/>
</dbReference>
<dbReference type="Proteomes" id="UP000010482">
    <property type="component" value="Chromosome"/>
</dbReference>
<organism evidence="1 2">
    <name type="scientific">Dactylococcopsis salina (strain PCC 8305)</name>
    <name type="common">Myxobactron salinum</name>
    <dbReference type="NCBI Taxonomy" id="13035"/>
    <lineage>
        <taxon>Bacteria</taxon>
        <taxon>Bacillati</taxon>
        <taxon>Cyanobacteriota</taxon>
        <taxon>Cyanophyceae</taxon>
        <taxon>Nodosilineales</taxon>
        <taxon>Cymatolegaceae</taxon>
        <taxon>Dactylococcopsis</taxon>
    </lineage>
</organism>
<reference evidence="1" key="1">
    <citation type="submission" date="2012-04" db="EMBL/GenBank/DDBJ databases">
        <title>Finished genome of Dactylococcopsis salina PCC 8305.</title>
        <authorList>
            <consortium name="US DOE Joint Genome Institute"/>
            <person name="Gugger M."/>
            <person name="Coursin T."/>
            <person name="Rippka R."/>
            <person name="Tandeau De Marsac N."/>
            <person name="Huntemann M."/>
            <person name="Wei C.-L."/>
            <person name="Han J."/>
            <person name="Detter J.C."/>
            <person name="Han C."/>
            <person name="Tapia R."/>
            <person name="Daligault H."/>
            <person name="Chen A."/>
            <person name="Krypides N."/>
            <person name="Mavromatis K."/>
            <person name="Markowitz V."/>
            <person name="Szeto E."/>
            <person name="Ivanova N."/>
            <person name="Ovchinnikova G."/>
            <person name="Pagani I."/>
            <person name="Pati A."/>
            <person name="Goodwin L."/>
            <person name="Peters L."/>
            <person name="Pitluck S."/>
            <person name="Woyke T."/>
            <person name="Kerfeld C."/>
        </authorList>
    </citation>
    <scope>NUCLEOTIDE SEQUENCE [LARGE SCALE GENOMIC DNA]</scope>
    <source>
        <strain evidence="1">PCC 8305</strain>
    </source>
</reference>
<dbReference type="STRING" id="13035.Dacsa_2214"/>
<sequence length="160" mass="18719">MQTHQVSNQPQLYDQDYYLWLKKTQEQLATGNFSALDVANLIEELADMGKSEKRAVESNLTILIMHLLKYQYQPQKRSNSWLFTIREHRRRLEKLFKDSPSLKRYFNEVLNECYQDARELAAAETGLPLEMFPTQTPFTTENILNPAFLPSTNDDNNSNI</sequence>
<dbReference type="PANTHER" id="PTHR34235:SF3">
    <property type="entry name" value="SLR1203 PROTEIN"/>
    <property type="match status" value="1"/>
</dbReference>
<gene>
    <name evidence="1" type="ORF">Dacsa_2214</name>
</gene>
<protein>
    <recommendedName>
        <fullName evidence="3">DUF29 domain-containing protein</fullName>
    </recommendedName>
</protein>